<organism evidence="2 3">
    <name type="scientific">Protaetiibacter mangrovi</name>
    <dbReference type="NCBI Taxonomy" id="2970926"/>
    <lineage>
        <taxon>Bacteria</taxon>
        <taxon>Bacillati</taxon>
        <taxon>Actinomycetota</taxon>
        <taxon>Actinomycetes</taxon>
        <taxon>Micrococcales</taxon>
        <taxon>Microbacteriaceae</taxon>
        <taxon>Protaetiibacter</taxon>
    </lineage>
</organism>
<dbReference type="RefSeq" id="WP_258798061.1">
    <property type="nucleotide sequence ID" value="NZ_JANTHX010000005.1"/>
</dbReference>
<sequence length="209" mass="21209">MIRRTATALVVPAALLVTLTGCTFGVVGGGSGSGSTPGADGGASLPADAALASCIAGDWHADLDDAASQIGSFLAGNGLNVTASTASGTQDLTVDADGLDFENAMTFVITIDTGDGIVMTVTQTHAGTVTAVWSWEGDPAETSATMHFSDFDNSTYTVQNTVDINGTAVSTPIEAPDYVAGDVPLEVTCSGDTMTTHPTESPFTTTWHR</sequence>
<evidence type="ECO:0000256" key="1">
    <source>
        <dbReference type="SAM" id="MobiDB-lite"/>
    </source>
</evidence>
<feature type="compositionally biased region" description="Low complexity" evidence="1">
    <location>
        <begin position="193"/>
        <end position="209"/>
    </location>
</feature>
<reference evidence="2 3" key="1">
    <citation type="submission" date="2022-08" db="EMBL/GenBank/DDBJ databases">
        <authorList>
            <person name="Li F."/>
        </authorList>
    </citation>
    <scope>NUCLEOTIDE SEQUENCE [LARGE SCALE GENOMIC DNA]</scope>
    <source>
        <strain evidence="2 3">10F1B-8-1</strain>
    </source>
</reference>
<protein>
    <recommendedName>
        <fullName evidence="4">Ig-like domain-containing protein</fullName>
    </recommendedName>
</protein>
<dbReference type="Proteomes" id="UP001205337">
    <property type="component" value="Unassembled WGS sequence"/>
</dbReference>
<name>A0ABT1ZEA3_9MICO</name>
<gene>
    <name evidence="2" type="ORF">NUH29_05680</name>
</gene>
<proteinExistence type="predicted"/>
<dbReference type="EMBL" id="JANTHX010000005">
    <property type="protein sequence ID" value="MCS0499041.1"/>
    <property type="molecule type" value="Genomic_DNA"/>
</dbReference>
<comment type="caution">
    <text evidence="2">The sequence shown here is derived from an EMBL/GenBank/DDBJ whole genome shotgun (WGS) entry which is preliminary data.</text>
</comment>
<evidence type="ECO:0000313" key="2">
    <source>
        <dbReference type="EMBL" id="MCS0499041.1"/>
    </source>
</evidence>
<feature type="region of interest" description="Disordered" evidence="1">
    <location>
        <begin position="190"/>
        <end position="209"/>
    </location>
</feature>
<keyword evidence="3" id="KW-1185">Reference proteome</keyword>
<evidence type="ECO:0008006" key="4">
    <source>
        <dbReference type="Google" id="ProtNLM"/>
    </source>
</evidence>
<dbReference type="PROSITE" id="PS51257">
    <property type="entry name" value="PROKAR_LIPOPROTEIN"/>
    <property type="match status" value="1"/>
</dbReference>
<accession>A0ABT1ZEA3</accession>
<evidence type="ECO:0000313" key="3">
    <source>
        <dbReference type="Proteomes" id="UP001205337"/>
    </source>
</evidence>